<dbReference type="AlphaFoldDB" id="A0A543B1W5"/>
<dbReference type="OrthoDB" id="3831424at2"/>
<name>A0A543B1W5_9ACTN</name>
<sequence length="268" mass="30256">MTNRPTLSRRYLGVMLKRLREAAGLDVYKVAEHIGYDRTALGRWEQGINVPKIPTIRALAELYGASSVELSKLTTYATQAKRRGVYEHANLPIEVRMLYEAEPVADVIQSLELDYLPGLVQTPEYLRATQAVQIPHPTEVDTAVQDLRRQRQEAVFDNRSPRVELVFGQSALLYLDSMPEIKSGQVARLRELAALDTVDIRVLTGLHAAMVGAFTIIEPDSGNEAASFVFLESADGCRYLEDRDVVSRYRQTFRLCQKQASPLEEYLR</sequence>
<dbReference type="Pfam" id="PF13560">
    <property type="entry name" value="HTH_31"/>
    <property type="match status" value="1"/>
</dbReference>
<comment type="caution">
    <text evidence="2">The sequence shown here is derived from an EMBL/GenBank/DDBJ whole genome shotgun (WGS) entry which is preliminary data.</text>
</comment>
<keyword evidence="3" id="KW-1185">Reference proteome</keyword>
<dbReference type="InterPro" id="IPR043917">
    <property type="entry name" value="DUF5753"/>
</dbReference>
<accession>A0A543B1W5</accession>
<dbReference type="InterPro" id="IPR001387">
    <property type="entry name" value="Cro/C1-type_HTH"/>
</dbReference>
<evidence type="ECO:0000313" key="3">
    <source>
        <dbReference type="Proteomes" id="UP000317043"/>
    </source>
</evidence>
<dbReference type="SMART" id="SM00530">
    <property type="entry name" value="HTH_XRE"/>
    <property type="match status" value="1"/>
</dbReference>
<proteinExistence type="predicted"/>
<evidence type="ECO:0000259" key="1">
    <source>
        <dbReference type="PROSITE" id="PS50943"/>
    </source>
</evidence>
<dbReference type="EMBL" id="VFOW01000001">
    <property type="protein sequence ID" value="TQL78829.1"/>
    <property type="molecule type" value="Genomic_DNA"/>
</dbReference>
<reference evidence="2 3" key="1">
    <citation type="submission" date="2019-06" db="EMBL/GenBank/DDBJ databases">
        <title>Sequencing the genomes of 1000 actinobacteria strains.</title>
        <authorList>
            <person name="Klenk H.-P."/>
        </authorList>
    </citation>
    <scope>NUCLEOTIDE SEQUENCE [LARGE SCALE GENOMIC DNA]</scope>
    <source>
        <strain evidence="2 3">DSM 45928</strain>
    </source>
</reference>
<dbReference type="InterPro" id="IPR010982">
    <property type="entry name" value="Lambda_DNA-bd_dom_sf"/>
</dbReference>
<dbReference type="CDD" id="cd00093">
    <property type="entry name" value="HTH_XRE"/>
    <property type="match status" value="1"/>
</dbReference>
<gene>
    <name evidence="2" type="ORF">FB566_4424</name>
</gene>
<dbReference type="GO" id="GO:0003677">
    <property type="term" value="F:DNA binding"/>
    <property type="evidence" value="ECO:0007669"/>
    <property type="project" value="InterPro"/>
</dbReference>
<dbReference type="Proteomes" id="UP000317043">
    <property type="component" value="Unassembled WGS sequence"/>
</dbReference>
<organism evidence="2 3">
    <name type="scientific">Stackebrandtia endophytica</name>
    <dbReference type="NCBI Taxonomy" id="1496996"/>
    <lineage>
        <taxon>Bacteria</taxon>
        <taxon>Bacillati</taxon>
        <taxon>Actinomycetota</taxon>
        <taxon>Actinomycetes</taxon>
        <taxon>Glycomycetales</taxon>
        <taxon>Glycomycetaceae</taxon>
        <taxon>Stackebrandtia</taxon>
    </lineage>
</organism>
<dbReference type="Pfam" id="PF19054">
    <property type="entry name" value="DUF5753"/>
    <property type="match status" value="1"/>
</dbReference>
<dbReference type="Gene3D" id="1.10.260.40">
    <property type="entry name" value="lambda repressor-like DNA-binding domains"/>
    <property type="match status" value="1"/>
</dbReference>
<evidence type="ECO:0000313" key="2">
    <source>
        <dbReference type="EMBL" id="TQL78829.1"/>
    </source>
</evidence>
<dbReference type="SUPFAM" id="SSF47413">
    <property type="entry name" value="lambda repressor-like DNA-binding domains"/>
    <property type="match status" value="1"/>
</dbReference>
<dbReference type="PROSITE" id="PS50943">
    <property type="entry name" value="HTH_CROC1"/>
    <property type="match status" value="1"/>
</dbReference>
<feature type="domain" description="HTH cro/C1-type" evidence="1">
    <location>
        <begin position="16"/>
        <end position="70"/>
    </location>
</feature>
<protein>
    <submittedName>
        <fullName evidence="2">Transcriptional regulator with XRE-family HTH domain</fullName>
    </submittedName>
</protein>
<dbReference type="InParanoid" id="A0A543B1W5"/>